<dbReference type="AlphaFoldDB" id="A0A1G7LGD8"/>
<evidence type="ECO:0000259" key="2">
    <source>
        <dbReference type="Pfam" id="PF00849"/>
    </source>
</evidence>
<dbReference type="GO" id="GO:0001522">
    <property type="term" value="P:pseudouridine synthesis"/>
    <property type="evidence" value="ECO:0007669"/>
    <property type="project" value="InterPro"/>
</dbReference>
<dbReference type="EMBL" id="FNBD01000018">
    <property type="protein sequence ID" value="SDF48503.1"/>
    <property type="molecule type" value="Genomic_DNA"/>
</dbReference>
<evidence type="ECO:0000313" key="3">
    <source>
        <dbReference type="EMBL" id="SDF48503.1"/>
    </source>
</evidence>
<reference evidence="4" key="1">
    <citation type="submission" date="2016-10" db="EMBL/GenBank/DDBJ databases">
        <authorList>
            <person name="Varghese N."/>
            <person name="Submissions S."/>
        </authorList>
    </citation>
    <scope>NUCLEOTIDE SEQUENCE [LARGE SCALE GENOMIC DNA]</scope>
    <source>
        <strain evidence="4">DSM 24729</strain>
    </source>
</reference>
<accession>A0A1G7LGD8</accession>
<gene>
    <name evidence="3" type="ORF">SAMN04487992_1186</name>
</gene>
<dbReference type="PROSITE" id="PS50889">
    <property type="entry name" value="S4"/>
    <property type="match status" value="1"/>
</dbReference>
<keyword evidence="4" id="KW-1185">Reference proteome</keyword>
<dbReference type="InterPro" id="IPR006224">
    <property type="entry name" value="PsdUridine_synth_RluA-like_CS"/>
</dbReference>
<evidence type="ECO:0000313" key="4">
    <source>
        <dbReference type="Proteomes" id="UP000182114"/>
    </source>
</evidence>
<feature type="domain" description="Pseudouridine synthase RsuA/RluA-like" evidence="2">
    <location>
        <begin position="68"/>
        <end position="207"/>
    </location>
</feature>
<proteinExistence type="predicted"/>
<dbReference type="GO" id="GO:0006396">
    <property type="term" value="P:RNA processing"/>
    <property type="evidence" value="ECO:0007669"/>
    <property type="project" value="UniProtKB-ARBA"/>
</dbReference>
<dbReference type="RefSeq" id="WP_083332304.1">
    <property type="nucleotide sequence ID" value="NZ_FNBD01000018.1"/>
</dbReference>
<dbReference type="InterPro" id="IPR020103">
    <property type="entry name" value="PsdUridine_synth_cat_dom_sf"/>
</dbReference>
<dbReference type="PROSITE" id="PS01129">
    <property type="entry name" value="PSI_RLU"/>
    <property type="match status" value="1"/>
</dbReference>
<dbReference type="InterPro" id="IPR006145">
    <property type="entry name" value="PsdUridine_synth_RsuA/RluA"/>
</dbReference>
<dbReference type="Proteomes" id="UP000182114">
    <property type="component" value="Unassembled WGS sequence"/>
</dbReference>
<dbReference type="CDD" id="cd02869">
    <property type="entry name" value="PseudoU_synth_RluA_like"/>
    <property type="match status" value="1"/>
</dbReference>
<dbReference type="InterPro" id="IPR050188">
    <property type="entry name" value="RluA_PseudoU_synthase"/>
</dbReference>
<dbReference type="GO" id="GO:0140098">
    <property type="term" value="F:catalytic activity, acting on RNA"/>
    <property type="evidence" value="ECO:0007669"/>
    <property type="project" value="UniProtKB-ARBA"/>
</dbReference>
<dbReference type="Pfam" id="PF00849">
    <property type="entry name" value="PseudoU_synth_2"/>
    <property type="match status" value="1"/>
</dbReference>
<keyword evidence="1" id="KW-0694">RNA-binding</keyword>
<dbReference type="PANTHER" id="PTHR21600">
    <property type="entry name" value="MITOCHONDRIAL RNA PSEUDOURIDINE SYNTHASE"/>
    <property type="match status" value="1"/>
</dbReference>
<dbReference type="Gene3D" id="3.30.2350.10">
    <property type="entry name" value="Pseudouridine synthase"/>
    <property type="match status" value="1"/>
</dbReference>
<organism evidence="3 4">
    <name type="scientific">Cellulophaga baltica</name>
    <dbReference type="NCBI Taxonomy" id="76594"/>
    <lineage>
        <taxon>Bacteria</taxon>
        <taxon>Pseudomonadati</taxon>
        <taxon>Bacteroidota</taxon>
        <taxon>Flavobacteriia</taxon>
        <taxon>Flavobacteriales</taxon>
        <taxon>Flavobacteriaceae</taxon>
        <taxon>Cellulophaga</taxon>
    </lineage>
</organism>
<dbReference type="SUPFAM" id="SSF55120">
    <property type="entry name" value="Pseudouridine synthase"/>
    <property type="match status" value="1"/>
</dbReference>
<dbReference type="GO" id="GO:0003723">
    <property type="term" value="F:RNA binding"/>
    <property type="evidence" value="ECO:0007669"/>
    <property type="project" value="UniProtKB-KW"/>
</dbReference>
<dbReference type="eggNOG" id="COG0564">
    <property type="taxonomic scope" value="Bacteria"/>
</dbReference>
<dbReference type="GO" id="GO:0009982">
    <property type="term" value="F:pseudouridine synthase activity"/>
    <property type="evidence" value="ECO:0007669"/>
    <property type="project" value="InterPro"/>
</dbReference>
<protein>
    <submittedName>
        <fullName evidence="3">23S rRNA pseudouridine1911/1915/1917 synthase</fullName>
    </submittedName>
</protein>
<sequence>MGIFSAAITKSALKKAIKKKHLTINGTLATTATFIHGGERIALYIPEETTASKTLIFPLKVLFEDDYLAIIYKPAGILVSGNSFKTIANALVQNLKPSTLSDATKPQPVHRLDYATTGILLAGKTSSSIRALNKMFEDKEVAKTYYAVTIGTMNAEGEISTTIDDKPSCSTYSVLASAPSERFGMLNLVQLDPKTGRRHQLRKHLASIGNPILGDKDYGTASLILKGKGMYLHAYSLQFLHPFTEKEMSLTANFPERFRKLFPIDILIK</sequence>
<name>A0A1G7LGD8_9FLAO</name>
<evidence type="ECO:0000256" key="1">
    <source>
        <dbReference type="PROSITE-ProRule" id="PRU00182"/>
    </source>
</evidence>